<reference evidence="3" key="1">
    <citation type="journal article" date="2020" name="Mol. Plant Microbe">
        <title>Rhizobial microsymbionts of the narrowly endemic Oxytropis species growing in Kamchatka are characterized by significant genetic diversity and possess a set of genes that are associated with T3SS and T6SS secretion systems and can affect the development of symbiosis.</title>
        <authorList>
            <person name="Safronova V."/>
            <person name="Guro P."/>
            <person name="Sazanova A."/>
            <person name="Kuznetsova I."/>
            <person name="Belimov A."/>
            <person name="Yakubov V."/>
            <person name="Chirak E."/>
            <person name="Afonin A."/>
            <person name="Gogolev Y."/>
            <person name="Andronov E."/>
            <person name="Tikhonovich I."/>
        </authorList>
    </citation>
    <scope>NUCLEOTIDE SEQUENCE [LARGE SCALE GENOMIC DNA]</scope>
    <source>
        <strain evidence="3">581</strain>
    </source>
</reference>
<gene>
    <name evidence="2" type="ORF">HB776_11085</name>
</gene>
<accession>A0A7G6TY78</accession>
<feature type="region of interest" description="Disordered" evidence="1">
    <location>
        <begin position="60"/>
        <end position="82"/>
    </location>
</feature>
<dbReference type="RefSeq" id="WP_184517682.1">
    <property type="nucleotide sequence ID" value="NZ_CP050292.1"/>
</dbReference>
<evidence type="ECO:0008006" key="4">
    <source>
        <dbReference type="Google" id="ProtNLM"/>
    </source>
</evidence>
<sequence length="162" mass="16915">MLVRLTRVQRLRAGWFVALVYLLCVLAPTISLALPGQHPVAPCLTGESHMTGMVHVNSSASAHMHGDGHAHDHSVAHSSAAHSAAAHADGDHALTAIDDASGPHKVPHSPNGPCCGLMCVSALPAPLTDIVTPSVPTVLRVIEGYRAVTDSAPDRLYRPPIS</sequence>
<protein>
    <recommendedName>
        <fullName evidence="4">DUF2946 domain-containing protein</fullName>
    </recommendedName>
</protein>
<dbReference type="AlphaFoldDB" id="A0A7G6TY78"/>
<organism evidence="2 3">
    <name type="scientific">Tardiphaga robiniae</name>
    <dbReference type="NCBI Taxonomy" id="943830"/>
    <lineage>
        <taxon>Bacteria</taxon>
        <taxon>Pseudomonadati</taxon>
        <taxon>Pseudomonadota</taxon>
        <taxon>Alphaproteobacteria</taxon>
        <taxon>Hyphomicrobiales</taxon>
        <taxon>Nitrobacteraceae</taxon>
        <taxon>Tardiphaga</taxon>
    </lineage>
</organism>
<feature type="compositionally biased region" description="Basic and acidic residues" evidence="1">
    <location>
        <begin position="64"/>
        <end position="75"/>
    </location>
</feature>
<name>A0A7G6TY78_9BRAD</name>
<proteinExistence type="predicted"/>
<dbReference type="KEGG" id="trb:HB776_11085"/>
<evidence type="ECO:0000256" key="1">
    <source>
        <dbReference type="SAM" id="MobiDB-lite"/>
    </source>
</evidence>
<evidence type="ECO:0000313" key="3">
    <source>
        <dbReference type="Proteomes" id="UP000515291"/>
    </source>
</evidence>
<evidence type="ECO:0000313" key="2">
    <source>
        <dbReference type="EMBL" id="QND71710.1"/>
    </source>
</evidence>
<dbReference type="Proteomes" id="UP000515291">
    <property type="component" value="Chromosome"/>
</dbReference>
<dbReference type="EMBL" id="CP050292">
    <property type="protein sequence ID" value="QND71710.1"/>
    <property type="molecule type" value="Genomic_DNA"/>
</dbReference>